<accession>A0A0C2M8L7</accession>
<keyword evidence="3" id="KW-1185">Reference proteome</keyword>
<evidence type="ECO:0000313" key="2">
    <source>
        <dbReference type="EMBL" id="KII60634.1"/>
    </source>
</evidence>
<dbReference type="Proteomes" id="UP000031668">
    <property type="component" value="Unassembled WGS sequence"/>
</dbReference>
<gene>
    <name evidence="2" type="ORF">RF11_06704</name>
</gene>
<name>A0A0C2M8L7_THEKT</name>
<comment type="caution">
    <text evidence="2">The sequence shown here is derived from an EMBL/GenBank/DDBJ whole genome shotgun (WGS) entry which is preliminary data.</text>
</comment>
<sequence length="112" mass="12545">MKRVEPGKKTDLTSHSPIPWTLKWNDRVTTLGGIVKTIYFIKVATNVSDLMIRGARNRYSRAIPRLSGTREGISAFYGYLRNLVAMNSENSNAQTSSNTVVENDVNVDERLA</sequence>
<dbReference type="EMBL" id="JWZT01005542">
    <property type="protein sequence ID" value="KII60634.1"/>
    <property type="molecule type" value="Genomic_DNA"/>
</dbReference>
<protein>
    <submittedName>
        <fullName evidence="2">Uncharacterized protein</fullName>
    </submittedName>
</protein>
<evidence type="ECO:0000256" key="1">
    <source>
        <dbReference type="SAM" id="MobiDB-lite"/>
    </source>
</evidence>
<feature type="compositionally biased region" description="Low complexity" evidence="1">
    <location>
        <begin position="95"/>
        <end position="104"/>
    </location>
</feature>
<reference evidence="2 3" key="1">
    <citation type="journal article" date="2014" name="Genome Biol. Evol.">
        <title>The genome of the myxosporean Thelohanellus kitauei shows adaptations to nutrient acquisition within its fish host.</title>
        <authorList>
            <person name="Yang Y."/>
            <person name="Xiong J."/>
            <person name="Zhou Z."/>
            <person name="Huo F."/>
            <person name="Miao W."/>
            <person name="Ran C."/>
            <person name="Liu Y."/>
            <person name="Zhang J."/>
            <person name="Feng J."/>
            <person name="Wang M."/>
            <person name="Wang M."/>
            <person name="Wang L."/>
            <person name="Yao B."/>
        </authorList>
    </citation>
    <scope>NUCLEOTIDE SEQUENCE [LARGE SCALE GENOMIC DNA]</scope>
    <source>
        <strain evidence="2">Wuqing</strain>
    </source>
</reference>
<dbReference type="AlphaFoldDB" id="A0A0C2M8L7"/>
<evidence type="ECO:0000313" key="3">
    <source>
        <dbReference type="Proteomes" id="UP000031668"/>
    </source>
</evidence>
<feature type="region of interest" description="Disordered" evidence="1">
    <location>
        <begin position="91"/>
        <end position="112"/>
    </location>
</feature>
<proteinExistence type="predicted"/>
<organism evidence="2 3">
    <name type="scientific">Thelohanellus kitauei</name>
    <name type="common">Myxosporean</name>
    <dbReference type="NCBI Taxonomy" id="669202"/>
    <lineage>
        <taxon>Eukaryota</taxon>
        <taxon>Metazoa</taxon>
        <taxon>Cnidaria</taxon>
        <taxon>Myxozoa</taxon>
        <taxon>Myxosporea</taxon>
        <taxon>Bivalvulida</taxon>
        <taxon>Platysporina</taxon>
        <taxon>Myxobolidae</taxon>
        <taxon>Thelohanellus</taxon>
    </lineage>
</organism>